<accession>A0ABQ8FRD2</accession>
<evidence type="ECO:0000313" key="3">
    <source>
        <dbReference type="Proteomes" id="UP000774617"/>
    </source>
</evidence>
<keyword evidence="3" id="KW-1185">Reference proteome</keyword>
<dbReference type="EMBL" id="JAGTJR010000075">
    <property type="protein sequence ID" value="KAH7016602.1"/>
    <property type="molecule type" value="Genomic_DNA"/>
</dbReference>
<gene>
    <name evidence="2" type="ORF">B0J12DRAFT_705694</name>
</gene>
<feature type="compositionally biased region" description="Basic residues" evidence="1">
    <location>
        <begin position="20"/>
        <end position="31"/>
    </location>
</feature>
<organism evidence="2 3">
    <name type="scientific">Macrophomina phaseolina</name>
    <dbReference type="NCBI Taxonomy" id="35725"/>
    <lineage>
        <taxon>Eukaryota</taxon>
        <taxon>Fungi</taxon>
        <taxon>Dikarya</taxon>
        <taxon>Ascomycota</taxon>
        <taxon>Pezizomycotina</taxon>
        <taxon>Dothideomycetes</taxon>
        <taxon>Dothideomycetes incertae sedis</taxon>
        <taxon>Botryosphaeriales</taxon>
        <taxon>Botryosphaeriaceae</taxon>
        <taxon>Macrophomina</taxon>
    </lineage>
</organism>
<sequence>MVWTATFRLTTKVRSATVSHQRHARRQRPRPMPRSTGEASPVRHAQALSLTALTPVCSAAEDPSRSVSGTPTLDDVQDYPAVVAGRMRHSSSEGAPTPRVQQHRRLRMAIEAKERFMRLRVHAPELSHAVIEAALVG</sequence>
<comment type="caution">
    <text evidence="2">The sequence shown here is derived from an EMBL/GenBank/DDBJ whole genome shotgun (WGS) entry which is preliminary data.</text>
</comment>
<name>A0ABQ8FRD2_9PEZI</name>
<dbReference type="Proteomes" id="UP000774617">
    <property type="component" value="Unassembled WGS sequence"/>
</dbReference>
<feature type="region of interest" description="Disordered" evidence="1">
    <location>
        <begin position="14"/>
        <end position="43"/>
    </location>
</feature>
<evidence type="ECO:0000313" key="2">
    <source>
        <dbReference type="EMBL" id="KAH7016602.1"/>
    </source>
</evidence>
<reference evidence="2 3" key="1">
    <citation type="journal article" date="2021" name="Nat. Commun.">
        <title>Genetic determinants of endophytism in the Arabidopsis root mycobiome.</title>
        <authorList>
            <person name="Mesny F."/>
            <person name="Miyauchi S."/>
            <person name="Thiergart T."/>
            <person name="Pickel B."/>
            <person name="Atanasova L."/>
            <person name="Karlsson M."/>
            <person name="Huettel B."/>
            <person name="Barry K.W."/>
            <person name="Haridas S."/>
            <person name="Chen C."/>
            <person name="Bauer D."/>
            <person name="Andreopoulos W."/>
            <person name="Pangilinan J."/>
            <person name="LaButti K."/>
            <person name="Riley R."/>
            <person name="Lipzen A."/>
            <person name="Clum A."/>
            <person name="Drula E."/>
            <person name="Henrissat B."/>
            <person name="Kohler A."/>
            <person name="Grigoriev I.V."/>
            <person name="Martin F.M."/>
            <person name="Hacquard S."/>
        </authorList>
    </citation>
    <scope>NUCLEOTIDE SEQUENCE [LARGE SCALE GENOMIC DNA]</scope>
    <source>
        <strain evidence="2 3">MPI-SDFR-AT-0080</strain>
    </source>
</reference>
<protein>
    <submittedName>
        <fullName evidence="2">Uncharacterized protein</fullName>
    </submittedName>
</protein>
<proteinExistence type="predicted"/>
<evidence type="ECO:0000256" key="1">
    <source>
        <dbReference type="SAM" id="MobiDB-lite"/>
    </source>
</evidence>